<feature type="region of interest" description="Disordered" evidence="12">
    <location>
        <begin position="449"/>
        <end position="476"/>
    </location>
</feature>
<organism evidence="15 16">
    <name type="scientific">Coprinellus micaceus</name>
    <name type="common">Glistening ink-cap mushroom</name>
    <name type="synonym">Coprinus micaceus</name>
    <dbReference type="NCBI Taxonomy" id="71717"/>
    <lineage>
        <taxon>Eukaryota</taxon>
        <taxon>Fungi</taxon>
        <taxon>Dikarya</taxon>
        <taxon>Basidiomycota</taxon>
        <taxon>Agaricomycotina</taxon>
        <taxon>Agaricomycetes</taxon>
        <taxon>Agaricomycetidae</taxon>
        <taxon>Agaricales</taxon>
        <taxon>Agaricineae</taxon>
        <taxon>Psathyrellaceae</taxon>
        <taxon>Coprinellus</taxon>
    </lineage>
</organism>
<proteinExistence type="inferred from homology"/>
<dbReference type="PANTHER" id="PTHR33753:SF2">
    <property type="entry name" value="GLYCOSIDE HYDROLASE FAMILY 7 PROTEIN"/>
    <property type="match status" value="1"/>
</dbReference>
<keyword evidence="8" id="KW-0119">Carbohydrate metabolism</keyword>
<keyword evidence="7" id="KW-0325">Glycoprotein</keyword>
<evidence type="ECO:0000256" key="8">
    <source>
        <dbReference type="ARBA" id="ARBA00023277"/>
    </source>
</evidence>
<comment type="catalytic activity">
    <reaction evidence="1">
        <text>Hydrolysis of (1-&gt;4)-beta-D-glucosidic linkages in cellulose and cellotetraose, releasing cellobiose from the non-reducing ends of the chains.</text>
        <dbReference type="EC" id="3.2.1.91"/>
    </reaction>
</comment>
<evidence type="ECO:0000256" key="4">
    <source>
        <dbReference type="ARBA" id="ARBA00022801"/>
    </source>
</evidence>
<keyword evidence="16" id="KW-1185">Reference proteome</keyword>
<feature type="chain" id="PRO_5021398271" description="Glucanase" evidence="13">
    <location>
        <begin position="19"/>
        <end position="526"/>
    </location>
</feature>
<dbReference type="InterPro" id="IPR001722">
    <property type="entry name" value="Glyco_hydro_7"/>
</dbReference>
<keyword evidence="3 13" id="KW-0732">Signal</keyword>
<dbReference type="CDD" id="cd07999">
    <property type="entry name" value="GH7_CBH_EG"/>
    <property type="match status" value="1"/>
</dbReference>
<dbReference type="GO" id="GO:0016162">
    <property type="term" value="F:cellulose 1,4-beta-cellobiosidase activity"/>
    <property type="evidence" value="ECO:0007669"/>
    <property type="project" value="UniProtKB-EC"/>
</dbReference>
<evidence type="ECO:0000256" key="2">
    <source>
        <dbReference type="ARBA" id="ARBA00006044"/>
    </source>
</evidence>
<gene>
    <name evidence="15" type="ORF">FA13DRAFT_1723085</name>
</gene>
<keyword evidence="10 11" id="KW-0624">Polysaccharide degradation</keyword>
<comment type="caution">
    <text evidence="15">The sequence shown here is derived from an EMBL/GenBank/DDBJ whole genome shotgun (WGS) entry which is preliminary data.</text>
</comment>
<dbReference type="SUPFAM" id="SSF49899">
    <property type="entry name" value="Concanavalin A-like lectins/glucanases"/>
    <property type="match status" value="1"/>
</dbReference>
<dbReference type="Pfam" id="PF00840">
    <property type="entry name" value="Glyco_hydro_7"/>
    <property type="match status" value="1"/>
</dbReference>
<feature type="signal peptide" evidence="13">
    <location>
        <begin position="1"/>
        <end position="18"/>
    </location>
</feature>
<evidence type="ECO:0000256" key="7">
    <source>
        <dbReference type="ARBA" id="ARBA00023180"/>
    </source>
</evidence>
<dbReference type="InterPro" id="IPR035971">
    <property type="entry name" value="CBD_sf"/>
</dbReference>
<reference evidence="15 16" key="1">
    <citation type="journal article" date="2019" name="Nat. Ecol. Evol.">
        <title>Megaphylogeny resolves global patterns of mushroom evolution.</title>
        <authorList>
            <person name="Varga T."/>
            <person name="Krizsan K."/>
            <person name="Foldi C."/>
            <person name="Dima B."/>
            <person name="Sanchez-Garcia M."/>
            <person name="Sanchez-Ramirez S."/>
            <person name="Szollosi G.J."/>
            <person name="Szarkandi J.G."/>
            <person name="Papp V."/>
            <person name="Albert L."/>
            <person name="Andreopoulos W."/>
            <person name="Angelini C."/>
            <person name="Antonin V."/>
            <person name="Barry K.W."/>
            <person name="Bougher N.L."/>
            <person name="Buchanan P."/>
            <person name="Buyck B."/>
            <person name="Bense V."/>
            <person name="Catcheside P."/>
            <person name="Chovatia M."/>
            <person name="Cooper J."/>
            <person name="Damon W."/>
            <person name="Desjardin D."/>
            <person name="Finy P."/>
            <person name="Geml J."/>
            <person name="Haridas S."/>
            <person name="Hughes K."/>
            <person name="Justo A."/>
            <person name="Karasinski D."/>
            <person name="Kautmanova I."/>
            <person name="Kiss B."/>
            <person name="Kocsube S."/>
            <person name="Kotiranta H."/>
            <person name="LaButti K.M."/>
            <person name="Lechner B.E."/>
            <person name="Liimatainen K."/>
            <person name="Lipzen A."/>
            <person name="Lukacs Z."/>
            <person name="Mihaltcheva S."/>
            <person name="Morgado L.N."/>
            <person name="Niskanen T."/>
            <person name="Noordeloos M.E."/>
            <person name="Ohm R.A."/>
            <person name="Ortiz-Santana B."/>
            <person name="Ovrebo C."/>
            <person name="Racz N."/>
            <person name="Riley R."/>
            <person name="Savchenko A."/>
            <person name="Shiryaev A."/>
            <person name="Soop K."/>
            <person name="Spirin V."/>
            <person name="Szebenyi C."/>
            <person name="Tomsovsky M."/>
            <person name="Tulloss R.E."/>
            <person name="Uehling J."/>
            <person name="Grigoriev I.V."/>
            <person name="Vagvolgyi C."/>
            <person name="Papp T."/>
            <person name="Martin F.M."/>
            <person name="Miettinen O."/>
            <person name="Hibbett D.S."/>
            <person name="Nagy L.G."/>
        </authorList>
    </citation>
    <scope>NUCLEOTIDE SEQUENCE [LARGE SCALE GENOMIC DNA]</scope>
    <source>
        <strain evidence="15 16">FP101781</strain>
    </source>
</reference>
<keyword evidence="9 11" id="KW-0326">Glycosidase</keyword>
<evidence type="ECO:0000259" key="14">
    <source>
        <dbReference type="PROSITE" id="PS51164"/>
    </source>
</evidence>
<evidence type="ECO:0000256" key="11">
    <source>
        <dbReference type="RuleBase" id="RU361164"/>
    </source>
</evidence>
<evidence type="ECO:0000256" key="10">
    <source>
        <dbReference type="ARBA" id="ARBA00023326"/>
    </source>
</evidence>
<accession>A0A4Y7RB52</accession>
<sequence>MLVSSLVFSVSLAALSLGQQVGNYTSESHPRLSWQTCTRGGSCSTNSNGAVALDANWRWTHITGNYTNCYTGNTWNTTVCTSNAQCASQCAVEGANYQQTYGITTSGNALTLKFVTRGENTNIGSRVYLMASESKYQMFNVLNKEFTFDVDVSKLPCGLNGALYFVQMDEDGGMAKYSGNKAGAKYGTGYCDSQCPRDIKYINGEANSEGWTASPNDTNAGLGGFGTCCGEMDIWEANSISSAYTPHPCSTTNDGGQQRCTGQECNTPDRYGGLCDPDGCDFNAYRMGDRTYYGPGMTVDTNKKMTVVTQFITDNNSTTVIPHASTNFPGLLDPFDSITEKFCDDGKRAFNDATSFQKHGGLAHMGRSLARGHVLVLSIWDDHTAKMLWLDSSYPVDADPNVPRNRSWEPALPTLGNRRTSEANSPDAQVIFSNHQVWRHRPALTLAPPSHFPNPLSLPATPRQLEVTPPRPPPAPPPLFLRRLPPPLAQLKPSSVQCGGVGYSGPTQCAAGTTCTAINQFYSQCV</sequence>
<keyword evidence="5 11" id="KW-0136">Cellulose degradation</keyword>
<keyword evidence="4 11" id="KW-0378">Hydrolase</keyword>
<dbReference type="GO" id="GO:0030248">
    <property type="term" value="F:cellulose binding"/>
    <property type="evidence" value="ECO:0007669"/>
    <property type="project" value="InterPro"/>
</dbReference>
<keyword evidence="6" id="KW-1015">Disulfide bond</keyword>
<dbReference type="PROSITE" id="PS51164">
    <property type="entry name" value="CBM1_2"/>
    <property type="match status" value="1"/>
</dbReference>
<evidence type="ECO:0000256" key="1">
    <source>
        <dbReference type="ARBA" id="ARBA00001641"/>
    </source>
</evidence>
<dbReference type="Proteomes" id="UP000298030">
    <property type="component" value="Unassembled WGS sequence"/>
</dbReference>
<protein>
    <recommendedName>
        <fullName evidence="11">Glucanase</fullName>
        <ecNumber evidence="11">3.2.1.-</ecNumber>
    </recommendedName>
</protein>
<dbReference type="OrthoDB" id="412382at2759"/>
<dbReference type="EMBL" id="QPFP01000593">
    <property type="protein sequence ID" value="TEB06235.1"/>
    <property type="molecule type" value="Genomic_DNA"/>
</dbReference>
<comment type="similarity">
    <text evidence="2 11">Belongs to the glycosyl hydrolase 7 (cellulase C) family.</text>
</comment>
<dbReference type="PRINTS" id="PR00734">
    <property type="entry name" value="GLHYDRLASE7"/>
</dbReference>
<dbReference type="InterPro" id="IPR013320">
    <property type="entry name" value="ConA-like_dom_sf"/>
</dbReference>
<dbReference type="EC" id="3.2.1.-" evidence="11"/>
<dbReference type="PROSITE" id="PS00562">
    <property type="entry name" value="CBM1_1"/>
    <property type="match status" value="1"/>
</dbReference>
<evidence type="ECO:0000313" key="16">
    <source>
        <dbReference type="Proteomes" id="UP000298030"/>
    </source>
</evidence>
<evidence type="ECO:0000256" key="3">
    <source>
        <dbReference type="ARBA" id="ARBA00022729"/>
    </source>
</evidence>
<dbReference type="Pfam" id="PF00734">
    <property type="entry name" value="CBM_1"/>
    <property type="match status" value="1"/>
</dbReference>
<feature type="domain" description="CBM1" evidence="14">
    <location>
        <begin position="490"/>
        <end position="526"/>
    </location>
</feature>
<dbReference type="SUPFAM" id="SSF57180">
    <property type="entry name" value="Cellulose-binding domain"/>
    <property type="match status" value="1"/>
</dbReference>
<evidence type="ECO:0000256" key="12">
    <source>
        <dbReference type="SAM" id="MobiDB-lite"/>
    </source>
</evidence>
<dbReference type="InterPro" id="IPR037019">
    <property type="entry name" value="Glyco_hydro_7_sf"/>
</dbReference>
<dbReference type="PANTHER" id="PTHR33753">
    <property type="entry name" value="1,4-BETA-D-GLUCAN CELLOBIOHYDROLASE B"/>
    <property type="match status" value="1"/>
</dbReference>
<dbReference type="STRING" id="71717.A0A4Y7RB52"/>
<dbReference type="AlphaFoldDB" id="A0A4Y7RB52"/>
<name>A0A4Y7RB52_COPMI</name>
<evidence type="ECO:0000256" key="6">
    <source>
        <dbReference type="ARBA" id="ARBA00023157"/>
    </source>
</evidence>
<evidence type="ECO:0000256" key="13">
    <source>
        <dbReference type="SAM" id="SignalP"/>
    </source>
</evidence>
<dbReference type="InterPro" id="IPR000254">
    <property type="entry name" value="CBD"/>
</dbReference>
<dbReference type="GO" id="GO:0030245">
    <property type="term" value="P:cellulose catabolic process"/>
    <property type="evidence" value="ECO:0007669"/>
    <property type="project" value="UniProtKB-KW"/>
</dbReference>
<evidence type="ECO:0000256" key="5">
    <source>
        <dbReference type="ARBA" id="ARBA00023001"/>
    </source>
</evidence>
<evidence type="ECO:0000256" key="9">
    <source>
        <dbReference type="ARBA" id="ARBA00023295"/>
    </source>
</evidence>
<dbReference type="GO" id="GO:0005576">
    <property type="term" value="C:extracellular region"/>
    <property type="evidence" value="ECO:0007669"/>
    <property type="project" value="InterPro"/>
</dbReference>
<evidence type="ECO:0000313" key="15">
    <source>
        <dbReference type="EMBL" id="TEB06235.1"/>
    </source>
</evidence>
<dbReference type="Gene3D" id="2.70.100.10">
    <property type="entry name" value="Glycoside hydrolase, family 7, domain"/>
    <property type="match status" value="1"/>
</dbReference>
<dbReference type="SMART" id="SM00236">
    <property type="entry name" value="fCBD"/>
    <property type="match status" value="1"/>
</dbReference>